<reference evidence="9 10" key="1">
    <citation type="submission" date="2019-11" db="EMBL/GenBank/DDBJ databases">
        <title>Genome analysis of Rhizobacterium cereale a novel genus and species isolated from maize roots in North Spain.</title>
        <authorList>
            <person name="Menendez E."/>
            <person name="Flores-Felix J.D."/>
            <person name="Ramirez-Bahena M.-H."/>
            <person name="Igual J.M."/>
            <person name="Garcia-Fraile P."/>
            <person name="Peix A."/>
            <person name="Velazquez E."/>
        </authorList>
    </citation>
    <scope>NUCLEOTIDE SEQUENCE [LARGE SCALE GENOMIC DNA]</scope>
    <source>
        <strain evidence="9 10">RZME27</strain>
    </source>
</reference>
<dbReference type="PANTHER" id="PTHR35529:SF1">
    <property type="entry name" value="MANGANESE EFFLUX PUMP MNTP-RELATED"/>
    <property type="match status" value="1"/>
</dbReference>
<dbReference type="EMBL" id="WIXI01000047">
    <property type="protein sequence ID" value="MQY48304.1"/>
    <property type="molecule type" value="Genomic_DNA"/>
</dbReference>
<keyword evidence="7 8" id="KW-0464">Manganese</keyword>
<evidence type="ECO:0000256" key="6">
    <source>
        <dbReference type="ARBA" id="ARBA00023136"/>
    </source>
</evidence>
<sequence length="188" mass="19522">MSPFTIAALAVGMSIDAFVASVSRGAGLKRPPLKEALRTGIVFGVVETITPLLGWLAGIVASQYVQAVDHWIAFTLLAIVGGRMVMEGFSRKEEVEQAGSDSRSILILMATAIGTSIDAMAVGVSLAFLEVNIVIVAIAIGFATFAMSTGGMLLSRLIGVRFGKWAEVIGGIGLVALGASILFDHLTA</sequence>
<keyword evidence="6 8" id="KW-0472">Membrane</keyword>
<comment type="caution">
    <text evidence="9">The sequence shown here is derived from an EMBL/GenBank/DDBJ whole genome shotgun (WGS) entry which is preliminary data.</text>
</comment>
<proteinExistence type="inferred from homology"/>
<dbReference type="PANTHER" id="PTHR35529">
    <property type="entry name" value="MANGANESE EFFLUX PUMP MNTP-RELATED"/>
    <property type="match status" value="1"/>
</dbReference>
<feature type="transmembrane region" description="Helical" evidence="8">
    <location>
        <begin position="105"/>
        <end position="127"/>
    </location>
</feature>
<protein>
    <recommendedName>
        <fullName evidence="8">Putative manganese efflux pump MntP</fullName>
    </recommendedName>
</protein>
<dbReference type="GO" id="GO:0005886">
    <property type="term" value="C:plasma membrane"/>
    <property type="evidence" value="ECO:0007669"/>
    <property type="project" value="UniProtKB-SubCell"/>
</dbReference>
<evidence type="ECO:0000256" key="4">
    <source>
        <dbReference type="ARBA" id="ARBA00022989"/>
    </source>
</evidence>
<evidence type="ECO:0000313" key="10">
    <source>
        <dbReference type="Proteomes" id="UP000435138"/>
    </source>
</evidence>
<feature type="transmembrane region" description="Helical" evidence="8">
    <location>
        <begin position="165"/>
        <end position="183"/>
    </location>
</feature>
<evidence type="ECO:0000256" key="7">
    <source>
        <dbReference type="ARBA" id="ARBA00023211"/>
    </source>
</evidence>
<keyword evidence="5 8" id="KW-0406">Ion transport</keyword>
<evidence type="ECO:0000256" key="8">
    <source>
        <dbReference type="HAMAP-Rule" id="MF_01521"/>
    </source>
</evidence>
<organism evidence="9 10">
    <name type="scientific">Endobacterium cereale</name>
    <dbReference type="NCBI Taxonomy" id="2663029"/>
    <lineage>
        <taxon>Bacteria</taxon>
        <taxon>Pseudomonadati</taxon>
        <taxon>Pseudomonadota</taxon>
        <taxon>Alphaproteobacteria</taxon>
        <taxon>Hyphomicrobiales</taxon>
        <taxon>Rhizobiaceae</taxon>
        <taxon>Endobacterium</taxon>
    </lineage>
</organism>
<keyword evidence="4 8" id="KW-1133">Transmembrane helix</keyword>
<keyword evidence="1 8" id="KW-0813">Transport</keyword>
<feature type="transmembrane region" description="Helical" evidence="8">
    <location>
        <begin position="39"/>
        <end position="61"/>
    </location>
</feature>
<dbReference type="Proteomes" id="UP000435138">
    <property type="component" value="Unassembled WGS sequence"/>
</dbReference>
<evidence type="ECO:0000256" key="5">
    <source>
        <dbReference type="ARBA" id="ARBA00023065"/>
    </source>
</evidence>
<comment type="similarity">
    <text evidence="8">Belongs to the MntP (TC 9.B.29) family.</text>
</comment>
<gene>
    <name evidence="8" type="primary">mntP</name>
    <name evidence="9" type="ORF">GAO09_19920</name>
</gene>
<evidence type="ECO:0000256" key="3">
    <source>
        <dbReference type="ARBA" id="ARBA00022692"/>
    </source>
</evidence>
<name>A0A6A8AC33_9HYPH</name>
<dbReference type="HAMAP" id="MF_01521">
    <property type="entry name" value="MntP_pump"/>
    <property type="match status" value="1"/>
</dbReference>
<dbReference type="Pfam" id="PF02659">
    <property type="entry name" value="Mntp"/>
    <property type="match status" value="1"/>
</dbReference>
<dbReference type="AlphaFoldDB" id="A0A6A8AC33"/>
<accession>A0A6A8AC33</accession>
<evidence type="ECO:0000256" key="2">
    <source>
        <dbReference type="ARBA" id="ARBA00022475"/>
    </source>
</evidence>
<keyword evidence="10" id="KW-1185">Reference proteome</keyword>
<comment type="subcellular location">
    <subcellularLocation>
        <location evidence="8">Cell membrane</location>
        <topology evidence="8">Multi-pass membrane protein</topology>
    </subcellularLocation>
</comment>
<dbReference type="GO" id="GO:0005384">
    <property type="term" value="F:manganese ion transmembrane transporter activity"/>
    <property type="evidence" value="ECO:0007669"/>
    <property type="project" value="UniProtKB-UniRule"/>
</dbReference>
<dbReference type="InterPro" id="IPR022929">
    <property type="entry name" value="Put_MntP"/>
</dbReference>
<feature type="transmembrane region" description="Helical" evidence="8">
    <location>
        <begin position="6"/>
        <end position="27"/>
    </location>
</feature>
<dbReference type="InterPro" id="IPR003810">
    <property type="entry name" value="Mntp/YtaF"/>
</dbReference>
<evidence type="ECO:0000256" key="1">
    <source>
        <dbReference type="ARBA" id="ARBA00022448"/>
    </source>
</evidence>
<keyword evidence="2 8" id="KW-1003">Cell membrane</keyword>
<evidence type="ECO:0000313" key="9">
    <source>
        <dbReference type="EMBL" id="MQY48304.1"/>
    </source>
</evidence>
<dbReference type="RefSeq" id="WP_153356440.1">
    <property type="nucleotide sequence ID" value="NZ_JAYKOO010000005.1"/>
</dbReference>
<feature type="transmembrane region" description="Helical" evidence="8">
    <location>
        <begin position="67"/>
        <end position="85"/>
    </location>
</feature>
<keyword evidence="3 8" id="KW-0812">Transmembrane</keyword>
<feature type="transmembrane region" description="Helical" evidence="8">
    <location>
        <begin position="133"/>
        <end position="153"/>
    </location>
</feature>
<comment type="function">
    <text evidence="8">Probably functions as a manganese efflux pump.</text>
</comment>